<sequence>MDRFDYGIFILLLAVGLKLGTQKSVYSRPVVGSIGGNYDERAQYLTYDTLGTKWRELNGGKRAILEGNQEKNVALFAVRKEETRSRERVAWAAMSL</sequence>
<organism evidence="2 3">
    <name type="scientific">Romanomermis culicivorax</name>
    <name type="common">Nematode worm</name>
    <dbReference type="NCBI Taxonomy" id="13658"/>
    <lineage>
        <taxon>Eukaryota</taxon>
        <taxon>Metazoa</taxon>
        <taxon>Ecdysozoa</taxon>
        <taxon>Nematoda</taxon>
        <taxon>Enoplea</taxon>
        <taxon>Dorylaimia</taxon>
        <taxon>Mermithida</taxon>
        <taxon>Mermithoidea</taxon>
        <taxon>Mermithidae</taxon>
        <taxon>Romanomermis</taxon>
    </lineage>
</organism>
<protein>
    <submittedName>
        <fullName evidence="3">Uncharacterized protein</fullName>
    </submittedName>
</protein>
<keyword evidence="2" id="KW-1185">Reference proteome</keyword>
<evidence type="ECO:0000256" key="1">
    <source>
        <dbReference type="SAM" id="SignalP"/>
    </source>
</evidence>
<evidence type="ECO:0000313" key="2">
    <source>
        <dbReference type="Proteomes" id="UP000887565"/>
    </source>
</evidence>
<name>A0A915K6I5_ROMCU</name>
<reference evidence="3" key="1">
    <citation type="submission" date="2022-11" db="UniProtKB">
        <authorList>
            <consortium name="WormBaseParasite"/>
        </authorList>
    </citation>
    <scope>IDENTIFICATION</scope>
</reference>
<feature type="chain" id="PRO_5037823743" evidence="1">
    <location>
        <begin position="21"/>
        <end position="96"/>
    </location>
</feature>
<feature type="signal peptide" evidence="1">
    <location>
        <begin position="1"/>
        <end position="20"/>
    </location>
</feature>
<keyword evidence="1" id="KW-0732">Signal</keyword>
<evidence type="ECO:0000313" key="3">
    <source>
        <dbReference type="WBParaSite" id="nRc.2.0.1.t34361-RA"/>
    </source>
</evidence>
<dbReference type="AlphaFoldDB" id="A0A915K6I5"/>
<dbReference type="WBParaSite" id="nRc.2.0.1.t34361-RA">
    <property type="protein sequence ID" value="nRc.2.0.1.t34361-RA"/>
    <property type="gene ID" value="nRc.2.0.1.g34361"/>
</dbReference>
<accession>A0A915K6I5</accession>
<proteinExistence type="predicted"/>
<dbReference type="Proteomes" id="UP000887565">
    <property type="component" value="Unplaced"/>
</dbReference>